<proteinExistence type="predicted"/>
<accession>A0A3B4B5Z8</accession>
<feature type="domain" description="Tudor" evidence="2">
    <location>
        <begin position="72"/>
        <end position="130"/>
    </location>
</feature>
<evidence type="ECO:0000313" key="4">
    <source>
        <dbReference type="Proteomes" id="UP000261520"/>
    </source>
</evidence>
<reference evidence="3" key="2">
    <citation type="submission" date="2025-09" db="UniProtKB">
        <authorList>
            <consortium name="Ensembl"/>
        </authorList>
    </citation>
    <scope>IDENTIFICATION</scope>
</reference>
<dbReference type="SUPFAM" id="SSF63748">
    <property type="entry name" value="Tudor/PWWP/MBT"/>
    <property type="match status" value="6"/>
</dbReference>
<feature type="domain" description="Tudor" evidence="2">
    <location>
        <begin position="690"/>
        <end position="748"/>
    </location>
</feature>
<dbReference type="SMART" id="SM00333">
    <property type="entry name" value="TUDOR"/>
    <property type="match status" value="6"/>
</dbReference>
<dbReference type="PANTHER" id="PTHR22948:SF7">
    <property type="entry name" value="TUDOR DOMAIN-CONTAINING PROTEIN 15"/>
    <property type="match status" value="1"/>
</dbReference>
<dbReference type="STRING" id="409849.ENSPMGP00000025092"/>
<dbReference type="PROSITE" id="PS50304">
    <property type="entry name" value="TUDOR"/>
    <property type="match status" value="6"/>
</dbReference>
<dbReference type="PANTHER" id="PTHR22948">
    <property type="entry name" value="TUDOR DOMAIN CONTAINING PROTEIN"/>
    <property type="match status" value="1"/>
</dbReference>
<feature type="domain" description="Tudor" evidence="2">
    <location>
        <begin position="990"/>
        <end position="1049"/>
    </location>
</feature>
<protein>
    <recommendedName>
        <fullName evidence="2">Tudor domain-containing protein</fullName>
    </recommendedName>
</protein>
<feature type="compositionally biased region" description="Basic residues" evidence="1">
    <location>
        <begin position="856"/>
        <end position="871"/>
    </location>
</feature>
<name>A0A3B4B5Z8_9GOBI</name>
<dbReference type="InterPro" id="IPR035437">
    <property type="entry name" value="SNase_OB-fold_sf"/>
</dbReference>
<organism evidence="3 4">
    <name type="scientific">Periophthalmus magnuspinnatus</name>
    <dbReference type="NCBI Taxonomy" id="409849"/>
    <lineage>
        <taxon>Eukaryota</taxon>
        <taxon>Metazoa</taxon>
        <taxon>Chordata</taxon>
        <taxon>Craniata</taxon>
        <taxon>Vertebrata</taxon>
        <taxon>Euteleostomi</taxon>
        <taxon>Actinopterygii</taxon>
        <taxon>Neopterygii</taxon>
        <taxon>Teleostei</taxon>
        <taxon>Neoteleostei</taxon>
        <taxon>Acanthomorphata</taxon>
        <taxon>Gobiaria</taxon>
        <taxon>Gobiiformes</taxon>
        <taxon>Gobioidei</taxon>
        <taxon>Gobiidae</taxon>
        <taxon>Oxudercinae</taxon>
        <taxon>Periophthalmus</taxon>
    </lineage>
</organism>
<dbReference type="Proteomes" id="UP000261520">
    <property type="component" value="Unplaced"/>
</dbReference>
<feature type="domain" description="Tudor" evidence="2">
    <location>
        <begin position="481"/>
        <end position="539"/>
    </location>
</feature>
<feature type="region of interest" description="Disordered" evidence="1">
    <location>
        <begin position="831"/>
        <end position="908"/>
    </location>
</feature>
<dbReference type="Ensembl" id="ENSPMGT00000026731.1">
    <property type="protein sequence ID" value="ENSPMGP00000025092.1"/>
    <property type="gene ID" value="ENSPMGG00000020276.1"/>
</dbReference>
<evidence type="ECO:0000259" key="2">
    <source>
        <dbReference type="PROSITE" id="PS50304"/>
    </source>
</evidence>
<feature type="compositionally biased region" description="Polar residues" evidence="1">
    <location>
        <begin position="839"/>
        <end position="855"/>
    </location>
</feature>
<dbReference type="Gene3D" id="2.30.30.140">
    <property type="match status" value="6"/>
</dbReference>
<reference evidence="3" key="1">
    <citation type="submission" date="2025-08" db="UniProtKB">
        <authorList>
            <consortium name="Ensembl"/>
        </authorList>
    </citation>
    <scope>IDENTIFICATION</scope>
</reference>
<dbReference type="InterPro" id="IPR050621">
    <property type="entry name" value="Tudor_domain_containing"/>
</dbReference>
<dbReference type="Pfam" id="PF00567">
    <property type="entry name" value="TUDOR"/>
    <property type="match status" value="6"/>
</dbReference>
<evidence type="ECO:0000313" key="3">
    <source>
        <dbReference type="Ensembl" id="ENSPMGP00000025092.1"/>
    </source>
</evidence>
<keyword evidence="4" id="KW-1185">Reference proteome</keyword>
<feature type="domain" description="Tudor" evidence="2">
    <location>
        <begin position="303"/>
        <end position="361"/>
    </location>
</feature>
<sequence>MSQITAAPHDESYGSAPAGHCALWPVDLKLTHLDWNPEATLIHFQGQYLTTCELDYNILQGVIQNAPKAPASVDVGEFCLVEDLTSARWYRGRVQSLKKNLYDVFLIDHGNVLSVDEAHISCCSNDLFILPPKIVCGFLSSVLLLSDCCHSVLEQYFANLVGRNVTGYIKALLPHKVLLMEAPDINSDLVHYGFGRHVDTDTFLLLVEMLTEAPLKQNIEPAPDLLIEKQRRQEFFLKPSSLRGYEDILSSFRPKLKCGSHAIVHVTAAVNPGLFYCQMTAKESELKELSSKLAAAVNQLRTSDNPGLLCSVKGKDENWYRGLVQHLPVNSLVRVLFVDYGYFETVRVENIHKLPPDLCSIPIKSFPCALSCMNNEEEAIKMTPTPIQKPPITKHNRQPLVNPKASENCNKEKEASKYELEKTKEPVSLKGLNIKPGCEFAVRCILINTPSDFWCQLLDQVPALESLMERLQGHYSIKTVPLEPEPCCVVKSPSNGKWCRGIITERQNGRANVILVDFGSSIQVSEECLQGLLPEFCVFEKQAFRCSLYNVIEPLALGWTKDATEFLRRFADNSGVNLKCNVVSQLNVKNKGLCNVVDLCNTESNQSVSNLLVEKCLARVVTRTLSPTVFPESFVYSSYGLTERSEEKVFVTHVHSHFEIFCQLEKNTAVFEEIDDKISEVLKLKQTNAETVVEKLCLAKYLDGQWYRGIAYLAQSPSHVFVTFVDYGNTMIAEKKNVVFIPKESTELLNKPMQALRFCLAGVPQGLVFADVKEWLDTAVLNKQVRAIIVAKEEDGSFEVELFDGEVSINDRLKKLIDTLTPKPKIAMTLNIKSERKNMNQNVSKSQLKAKTPMSNRHRQKKNQKSNKRSQNRQTEPVKSQQSKKAEVKQTAVTQDCPSPPEPQSNYAIQDNKKLGQKSKRECFVVLQISCLPVIKLTEGLKLACFASHIDSLSSFFLQRSSDEANIFQMAEDINSSFFKETLEPCTNIALKADDLVIVEYKDDGALYRAVVKENIDSCTFKVEFVDFGNSDIVGNEKMFVMTKDNVSQPRYSIPCSLLDCSAFDDTAAFTDVVMDKPFMVEFVCFRKSQWQVKVEILDATISVPVEAAAPKETDTVPEVKKTTQTKPNITKRVMRERKKKLPKKISIVKVSKDLFSAFLPPKIQKGDTETGLVLSVQSNGDFYLRLDKSEDSLAALETLLAAHLKYCEPVLTNNVKEGLNCLVQEQNGRKWRRAAVKDVFHDACLVHLLDYGKIETASKSTLWQMMRFCVWPYKNLLESFQTAEEMTSSDFYSLLMGDTRIEV</sequence>
<dbReference type="InterPro" id="IPR002999">
    <property type="entry name" value="Tudor"/>
</dbReference>
<feature type="domain" description="Tudor" evidence="2">
    <location>
        <begin position="1215"/>
        <end position="1273"/>
    </location>
</feature>
<evidence type="ECO:0000256" key="1">
    <source>
        <dbReference type="SAM" id="MobiDB-lite"/>
    </source>
</evidence>
<dbReference type="Gene3D" id="2.40.50.90">
    <property type="match status" value="3"/>
</dbReference>